<dbReference type="Proteomes" id="UP000426246">
    <property type="component" value="Chromosome"/>
</dbReference>
<dbReference type="AlphaFoldDB" id="A0A6B8RU34"/>
<feature type="transmembrane region" description="Helical" evidence="1">
    <location>
        <begin position="53"/>
        <end position="73"/>
    </location>
</feature>
<keyword evidence="3" id="KW-1185">Reference proteome</keyword>
<dbReference type="RefSeq" id="WP_155704434.1">
    <property type="nucleotide sequence ID" value="NZ_CP034235.1"/>
</dbReference>
<evidence type="ECO:0000256" key="1">
    <source>
        <dbReference type="SAM" id="Phobius"/>
    </source>
</evidence>
<keyword evidence="1" id="KW-0812">Transmembrane</keyword>
<feature type="transmembrane region" description="Helical" evidence="1">
    <location>
        <begin position="190"/>
        <end position="209"/>
    </location>
</feature>
<dbReference type="InterPro" id="IPR026272">
    <property type="entry name" value="SdpI"/>
</dbReference>
<dbReference type="PIRSF" id="PIRSF038959">
    <property type="entry name" value="SdpI"/>
    <property type="match status" value="1"/>
</dbReference>
<dbReference type="PANTHER" id="PTHR37810">
    <property type="entry name" value="IMMUNITY PROTEIN SDPI"/>
    <property type="match status" value="1"/>
</dbReference>
<proteinExistence type="predicted"/>
<reference evidence="3" key="1">
    <citation type="submission" date="2018-11" db="EMBL/GenBank/DDBJ databases">
        <title>Complete genome sequence of Paenibacillus sp. ML311-T8.</title>
        <authorList>
            <person name="Nam Y.-D."/>
            <person name="Kang J."/>
            <person name="Chung W.-H."/>
            <person name="Park Y.S."/>
        </authorList>
    </citation>
    <scope>NUCLEOTIDE SEQUENCE [LARGE SCALE GENOMIC DNA]</scope>
    <source>
        <strain evidence="3">ML311-T8</strain>
    </source>
</reference>
<feature type="transmembrane region" description="Helical" evidence="1">
    <location>
        <begin position="118"/>
        <end position="138"/>
    </location>
</feature>
<feature type="transmembrane region" description="Helical" evidence="1">
    <location>
        <begin position="12"/>
        <end position="29"/>
    </location>
</feature>
<dbReference type="GO" id="GO:0009636">
    <property type="term" value="P:response to toxic substance"/>
    <property type="evidence" value="ECO:0007669"/>
    <property type="project" value="TreeGrafter"/>
</dbReference>
<accession>A0A6B8RU34</accession>
<evidence type="ECO:0000313" key="2">
    <source>
        <dbReference type="EMBL" id="QGQ99302.1"/>
    </source>
</evidence>
<dbReference type="EMBL" id="CP034235">
    <property type="protein sequence ID" value="QGQ99302.1"/>
    <property type="molecule type" value="Genomic_DNA"/>
</dbReference>
<dbReference type="InterPro" id="IPR025962">
    <property type="entry name" value="SdpI/YhfL"/>
</dbReference>
<name>A0A6B8RU34_9BACL</name>
<protein>
    <submittedName>
        <fullName evidence="2">SdpI family protein</fullName>
    </submittedName>
</protein>
<dbReference type="Pfam" id="PF13630">
    <property type="entry name" value="SdpI"/>
    <property type="match status" value="1"/>
</dbReference>
<gene>
    <name evidence="2" type="ORF">EHS13_32790</name>
</gene>
<sequence length="220" mass="25167">MKNKLKFNIWDILILLLGVIPIIVAIKLLPDQVARYSNMGGYGLPIGYMNKKYIIVGIGCFTLLLPFIVKLFPLMDPKRANYLKFQSTFEYIRFLPSVVLSVICCIWVLIVTGHPFDLRTWFIVMFGICSILTGNVMGRVRTSYLGGLPTPWALRDENNWRLTHRFAGFLWILTGFLALASLFFTNSILVVIITLAIQILIPFGYSYLIHKRKDDSVEII</sequence>
<dbReference type="OrthoDB" id="9808690at2"/>
<keyword evidence="1" id="KW-1133">Transmembrane helix</keyword>
<feature type="transmembrane region" description="Helical" evidence="1">
    <location>
        <begin position="94"/>
        <end position="112"/>
    </location>
</feature>
<dbReference type="KEGG" id="ppsc:EHS13_32790"/>
<dbReference type="PANTHER" id="PTHR37810:SF5">
    <property type="entry name" value="IMMUNITY PROTEIN SDPI"/>
    <property type="match status" value="1"/>
</dbReference>
<evidence type="ECO:0000313" key="3">
    <source>
        <dbReference type="Proteomes" id="UP000426246"/>
    </source>
</evidence>
<keyword evidence="1" id="KW-0472">Membrane</keyword>
<organism evidence="2 3">
    <name type="scientific">Paenibacillus psychroresistens</name>
    <dbReference type="NCBI Taxonomy" id="1778678"/>
    <lineage>
        <taxon>Bacteria</taxon>
        <taxon>Bacillati</taxon>
        <taxon>Bacillota</taxon>
        <taxon>Bacilli</taxon>
        <taxon>Bacillales</taxon>
        <taxon>Paenibacillaceae</taxon>
        <taxon>Paenibacillus</taxon>
    </lineage>
</organism>
<feature type="transmembrane region" description="Helical" evidence="1">
    <location>
        <begin position="166"/>
        <end position="184"/>
    </location>
</feature>